<sequence length="101" mass="11253">MSGERLCCVGSVHRSHLRQSDSRSTGTTCLPDYSQLMVNTTALYITCERTHAGIWPESQIYPEPFANSERFGLELKKARLYEVNVGGFIKKGRTSVLALEG</sequence>
<accession>A0A556TUB9</accession>
<dbReference type="AlphaFoldDB" id="A0A556TUB9"/>
<dbReference type="EMBL" id="VCAZ01000019">
    <property type="protein sequence ID" value="TSK72078.1"/>
    <property type="molecule type" value="Genomic_DNA"/>
</dbReference>
<comment type="caution">
    <text evidence="1">The sequence shown here is derived from an EMBL/GenBank/DDBJ whole genome shotgun (WGS) entry which is preliminary data.</text>
</comment>
<protein>
    <submittedName>
        <fullName evidence="1">Uncharacterized protein</fullName>
    </submittedName>
</protein>
<name>A0A556TUB9_BAGYA</name>
<evidence type="ECO:0000313" key="1">
    <source>
        <dbReference type="EMBL" id="TSK72078.1"/>
    </source>
</evidence>
<gene>
    <name evidence="1" type="ORF">Baya_3062</name>
</gene>
<dbReference type="Proteomes" id="UP000319801">
    <property type="component" value="Unassembled WGS sequence"/>
</dbReference>
<reference evidence="1 2" key="1">
    <citation type="journal article" date="2019" name="Genome Biol. Evol.">
        <title>Whole-Genome Sequencing of the Giant Devil Catfish, Bagarius yarrelli.</title>
        <authorList>
            <person name="Jiang W."/>
            <person name="Lv Y."/>
            <person name="Cheng L."/>
            <person name="Yang K."/>
            <person name="Chao B."/>
            <person name="Wang X."/>
            <person name="Li Y."/>
            <person name="Pan X."/>
            <person name="You X."/>
            <person name="Zhang Y."/>
            <person name="Yang J."/>
            <person name="Li J."/>
            <person name="Zhang X."/>
            <person name="Liu S."/>
            <person name="Sun C."/>
            <person name="Yang J."/>
            <person name="Shi Q."/>
        </authorList>
    </citation>
    <scope>NUCLEOTIDE SEQUENCE [LARGE SCALE GENOMIC DNA]</scope>
    <source>
        <strain evidence="1">JWS20170419001</strain>
        <tissue evidence="1">Muscle</tissue>
    </source>
</reference>
<organism evidence="1 2">
    <name type="scientific">Bagarius yarrelli</name>
    <name type="common">Goonch</name>
    <name type="synonym">Bagrus yarrelli</name>
    <dbReference type="NCBI Taxonomy" id="175774"/>
    <lineage>
        <taxon>Eukaryota</taxon>
        <taxon>Metazoa</taxon>
        <taxon>Chordata</taxon>
        <taxon>Craniata</taxon>
        <taxon>Vertebrata</taxon>
        <taxon>Euteleostomi</taxon>
        <taxon>Actinopterygii</taxon>
        <taxon>Neopterygii</taxon>
        <taxon>Teleostei</taxon>
        <taxon>Ostariophysi</taxon>
        <taxon>Siluriformes</taxon>
        <taxon>Sisoridae</taxon>
        <taxon>Sisorinae</taxon>
        <taxon>Bagarius</taxon>
    </lineage>
</organism>
<evidence type="ECO:0000313" key="2">
    <source>
        <dbReference type="Proteomes" id="UP000319801"/>
    </source>
</evidence>
<keyword evidence="2" id="KW-1185">Reference proteome</keyword>
<proteinExistence type="predicted"/>